<dbReference type="Pfam" id="PF00067">
    <property type="entry name" value="p450"/>
    <property type="match status" value="1"/>
</dbReference>
<dbReference type="PANTHER" id="PTHR24305:SF166">
    <property type="entry name" value="CYTOCHROME P450 12A4, MITOCHONDRIAL-RELATED"/>
    <property type="match status" value="1"/>
</dbReference>
<comment type="similarity">
    <text evidence="2 4">Belongs to the cytochrome P450 family.</text>
</comment>
<keyword evidence="3 4" id="KW-0479">Metal-binding</keyword>
<dbReference type="RefSeq" id="WP_209374619.1">
    <property type="nucleotide sequence ID" value="NZ_JAGIZA010000008.1"/>
</dbReference>
<keyword evidence="3 4" id="KW-0408">Iron</keyword>
<evidence type="ECO:0000256" key="4">
    <source>
        <dbReference type="RuleBase" id="RU000461"/>
    </source>
</evidence>
<dbReference type="InterPro" id="IPR002401">
    <property type="entry name" value="Cyt_P450_E_grp-I"/>
</dbReference>
<keyword evidence="3 4" id="KW-0349">Heme</keyword>
<dbReference type="SUPFAM" id="SSF48264">
    <property type="entry name" value="Cytochrome P450"/>
    <property type="match status" value="1"/>
</dbReference>
<evidence type="ECO:0000313" key="5">
    <source>
        <dbReference type="EMBL" id="MBP0493901.1"/>
    </source>
</evidence>
<dbReference type="GO" id="GO:0004497">
    <property type="term" value="F:monooxygenase activity"/>
    <property type="evidence" value="ECO:0007669"/>
    <property type="project" value="UniProtKB-KW"/>
</dbReference>
<evidence type="ECO:0000256" key="2">
    <source>
        <dbReference type="ARBA" id="ARBA00010617"/>
    </source>
</evidence>
<comment type="cofactor">
    <cofactor evidence="1 3">
        <name>heme</name>
        <dbReference type="ChEBI" id="CHEBI:30413"/>
    </cofactor>
</comment>
<dbReference type="PRINTS" id="PR00385">
    <property type="entry name" value="P450"/>
</dbReference>
<dbReference type="GO" id="GO:0020037">
    <property type="term" value="F:heme binding"/>
    <property type="evidence" value="ECO:0007669"/>
    <property type="project" value="InterPro"/>
</dbReference>
<dbReference type="InterPro" id="IPR036396">
    <property type="entry name" value="Cyt_P450_sf"/>
</dbReference>
<dbReference type="InterPro" id="IPR001128">
    <property type="entry name" value="Cyt_P450"/>
</dbReference>
<dbReference type="GO" id="GO:0005506">
    <property type="term" value="F:iron ion binding"/>
    <property type="evidence" value="ECO:0007669"/>
    <property type="project" value="InterPro"/>
</dbReference>
<dbReference type="AlphaFoldDB" id="A0A940S512"/>
<dbReference type="InterPro" id="IPR050121">
    <property type="entry name" value="Cytochrome_P450_monoxygenase"/>
</dbReference>
<proteinExistence type="inferred from homology"/>
<evidence type="ECO:0000256" key="1">
    <source>
        <dbReference type="ARBA" id="ARBA00001971"/>
    </source>
</evidence>
<protein>
    <submittedName>
        <fullName evidence="5">Cytochrome P450</fullName>
    </submittedName>
</protein>
<dbReference type="PROSITE" id="PS00086">
    <property type="entry name" value="CYTOCHROME_P450"/>
    <property type="match status" value="1"/>
</dbReference>
<accession>A0A940S512</accession>
<gene>
    <name evidence="5" type="ORF">J5Y10_14035</name>
</gene>
<keyword evidence="4" id="KW-0560">Oxidoreductase</keyword>
<dbReference type="GO" id="GO:0016705">
    <property type="term" value="F:oxidoreductase activity, acting on paired donors, with incorporation or reduction of molecular oxygen"/>
    <property type="evidence" value="ECO:0007669"/>
    <property type="project" value="InterPro"/>
</dbReference>
<reference evidence="5" key="1">
    <citation type="submission" date="2021-03" db="EMBL/GenBank/DDBJ databases">
        <authorList>
            <person name="So Y."/>
        </authorList>
    </citation>
    <scope>NUCLEOTIDE SEQUENCE</scope>
    <source>
        <strain evidence="5">SG15</strain>
    </source>
</reference>
<dbReference type="PRINTS" id="PR00463">
    <property type="entry name" value="EP450I"/>
</dbReference>
<evidence type="ECO:0000256" key="3">
    <source>
        <dbReference type="PIRSR" id="PIRSR602401-1"/>
    </source>
</evidence>
<name>A0A940S512_9PROT</name>
<keyword evidence="6" id="KW-1185">Reference proteome</keyword>
<evidence type="ECO:0000313" key="6">
    <source>
        <dbReference type="Proteomes" id="UP000677537"/>
    </source>
</evidence>
<dbReference type="Gene3D" id="1.10.630.10">
    <property type="entry name" value="Cytochrome P450"/>
    <property type="match status" value="1"/>
</dbReference>
<feature type="binding site" description="axial binding residue" evidence="3">
    <location>
        <position position="410"/>
    </location>
    <ligand>
        <name>heme</name>
        <dbReference type="ChEBI" id="CHEBI:30413"/>
    </ligand>
    <ligandPart>
        <name>Fe</name>
        <dbReference type="ChEBI" id="CHEBI:18248"/>
    </ligandPart>
</feature>
<sequence>MNLAETTPPRYRPPAPVPSGNLGTFLKVLLSRDANLLTALPRRVFDVLMGERVIGDRRLYIINHPETAREVMVERAANYPKAAVFVDALSPLVGDGVFVANGSSWRRQRDMIRPAMSGIALSRAYPHMGAAVADCVARVAAQARAGKPFALDAELSHVTADVVFRTIFSEPIEAEEAMTVFEAFARFQVLSDQLAPWKLLYSGRPPTPPQAAGFRAACAAIRGTLGRMVDRRLASGAAAGRDIADALIGATDPETGRAFTREELVDQIAVFFLAGHETTASMLTWALVILANLPGATARIRAEADALGQGEPSLEALQAGLPYTKRVLREVLRLYPPVGFLVRSPLAPDKVRRWTLQPGDLVVVSPWVIHRHRGFWKDPDLFDPDRFLPERAADIPKDAYIPFGLGPRICPGAAFATVESTLLLARLMGNFDITPVSPASIQPSARLTIRPNGTVLCQARARG</sequence>
<keyword evidence="4" id="KW-0503">Monooxygenase</keyword>
<comment type="caution">
    <text evidence="5">The sequence shown here is derived from an EMBL/GenBank/DDBJ whole genome shotgun (WGS) entry which is preliminary data.</text>
</comment>
<dbReference type="PANTHER" id="PTHR24305">
    <property type="entry name" value="CYTOCHROME P450"/>
    <property type="match status" value="1"/>
</dbReference>
<dbReference type="Proteomes" id="UP000677537">
    <property type="component" value="Unassembled WGS sequence"/>
</dbReference>
<organism evidence="5 6">
    <name type="scientific">Roseomonas indoligenes</name>
    <dbReference type="NCBI Taxonomy" id="2820811"/>
    <lineage>
        <taxon>Bacteria</taxon>
        <taxon>Pseudomonadati</taxon>
        <taxon>Pseudomonadota</taxon>
        <taxon>Alphaproteobacteria</taxon>
        <taxon>Acetobacterales</taxon>
        <taxon>Roseomonadaceae</taxon>
        <taxon>Roseomonas</taxon>
    </lineage>
</organism>
<dbReference type="EMBL" id="JAGIZA010000008">
    <property type="protein sequence ID" value="MBP0493901.1"/>
    <property type="molecule type" value="Genomic_DNA"/>
</dbReference>
<dbReference type="InterPro" id="IPR017972">
    <property type="entry name" value="Cyt_P450_CS"/>
</dbReference>